<accession>A0A0F9MF22</accession>
<sequence length="106" mass="11906">MENKEYTTTGGHAFVIKEFVTARDMRVLKGMYMEMAKFDDKGGQTFNVDAVKANAVEDKTIELVVVSLNGATEDVVALMMDLPANDYNEIFEKVQEVTGFDKKKEN</sequence>
<gene>
    <name evidence="1" type="ORF">LCGC14_1096930</name>
</gene>
<name>A0A0F9MF22_9ZZZZ</name>
<reference evidence="1" key="1">
    <citation type="journal article" date="2015" name="Nature">
        <title>Complex archaea that bridge the gap between prokaryotes and eukaryotes.</title>
        <authorList>
            <person name="Spang A."/>
            <person name="Saw J.H."/>
            <person name="Jorgensen S.L."/>
            <person name="Zaremba-Niedzwiedzka K."/>
            <person name="Martijn J."/>
            <person name="Lind A.E."/>
            <person name="van Eijk R."/>
            <person name="Schleper C."/>
            <person name="Guy L."/>
            <person name="Ettema T.J."/>
        </authorList>
    </citation>
    <scope>NUCLEOTIDE SEQUENCE</scope>
</reference>
<dbReference type="EMBL" id="LAZR01004914">
    <property type="protein sequence ID" value="KKN04479.1"/>
    <property type="molecule type" value="Genomic_DNA"/>
</dbReference>
<organism evidence="1">
    <name type="scientific">marine sediment metagenome</name>
    <dbReference type="NCBI Taxonomy" id="412755"/>
    <lineage>
        <taxon>unclassified sequences</taxon>
        <taxon>metagenomes</taxon>
        <taxon>ecological metagenomes</taxon>
    </lineage>
</organism>
<dbReference type="AlphaFoldDB" id="A0A0F9MF22"/>
<comment type="caution">
    <text evidence="1">The sequence shown here is derived from an EMBL/GenBank/DDBJ whole genome shotgun (WGS) entry which is preliminary data.</text>
</comment>
<proteinExistence type="predicted"/>
<evidence type="ECO:0000313" key="1">
    <source>
        <dbReference type="EMBL" id="KKN04479.1"/>
    </source>
</evidence>
<protein>
    <submittedName>
        <fullName evidence="1">Uncharacterized protein</fullName>
    </submittedName>
</protein>